<gene>
    <name evidence="2" type="ORF">CDD82_1713</name>
</gene>
<evidence type="ECO:0000256" key="1">
    <source>
        <dbReference type="ARBA" id="ARBA00023002"/>
    </source>
</evidence>
<dbReference type="PANTHER" id="PTHR43157:SF31">
    <property type="entry name" value="PHOSPHATIDYLINOSITOL-GLYCAN BIOSYNTHESIS CLASS F PROTEIN"/>
    <property type="match status" value="1"/>
</dbReference>
<dbReference type="InterPro" id="IPR036291">
    <property type="entry name" value="NAD(P)-bd_dom_sf"/>
</dbReference>
<protein>
    <submittedName>
        <fullName evidence="2">Uncharacterized protein</fullName>
    </submittedName>
</protein>
<sequence>MFGSLPNPTKDCTGLTVIVTGSNTGLGLEAARHLVRLNAAKVIIACRTVEKGEAARRDIEASTQRKGIVEVWQLDLSSFDNVKDFASRANKLHRLDVLINNASSLFLYYSKHEGYETTITVNVISTLLLSILLLPILRQTGSRFNKGTRIVMVSSGTAFLPIFPERKAKHVLDKLKTESSMQERYATSKLLQLMMMRKLAEAIDASPKGRVVVNALCPGVCNTGIFRDLSSFPLNVVQWMIAHTWLVRSSETGSRALLAAAFAGDETHGGWMMHCKLLRYWPAAMNGPKGAELTDKIWGELADALETIEPGVMALV</sequence>
<evidence type="ECO:0000313" key="3">
    <source>
        <dbReference type="Proteomes" id="UP000224854"/>
    </source>
</evidence>
<dbReference type="GO" id="GO:0016491">
    <property type="term" value="F:oxidoreductase activity"/>
    <property type="evidence" value="ECO:0007669"/>
    <property type="project" value="UniProtKB-KW"/>
</dbReference>
<organism evidence="2 3">
    <name type="scientific">Ophiocordyceps australis</name>
    <dbReference type="NCBI Taxonomy" id="1399860"/>
    <lineage>
        <taxon>Eukaryota</taxon>
        <taxon>Fungi</taxon>
        <taxon>Dikarya</taxon>
        <taxon>Ascomycota</taxon>
        <taxon>Pezizomycotina</taxon>
        <taxon>Sordariomycetes</taxon>
        <taxon>Hypocreomycetidae</taxon>
        <taxon>Hypocreales</taxon>
        <taxon>Ophiocordycipitaceae</taxon>
        <taxon>Ophiocordyceps</taxon>
    </lineage>
</organism>
<comment type="caution">
    <text evidence="2">The sequence shown here is derived from an EMBL/GenBank/DDBJ whole genome shotgun (WGS) entry which is preliminary data.</text>
</comment>
<dbReference type="Gene3D" id="3.40.50.720">
    <property type="entry name" value="NAD(P)-binding Rossmann-like Domain"/>
    <property type="match status" value="1"/>
</dbReference>
<dbReference type="Proteomes" id="UP000224854">
    <property type="component" value="Unassembled WGS sequence"/>
</dbReference>
<dbReference type="Pfam" id="PF00106">
    <property type="entry name" value="adh_short"/>
    <property type="match status" value="1"/>
</dbReference>
<accession>A0A2C5ZKX0</accession>
<reference evidence="2 3" key="1">
    <citation type="submission" date="2017-06" db="EMBL/GenBank/DDBJ databases">
        <title>Ant-infecting Ophiocordyceps genomes reveal a high diversity of potential behavioral manipulation genes and a possible major role for enterotoxins.</title>
        <authorList>
            <person name="De Bekker C."/>
            <person name="Evans H.C."/>
            <person name="Brachmann A."/>
            <person name="Hughes D.P."/>
        </authorList>
    </citation>
    <scope>NUCLEOTIDE SEQUENCE [LARGE SCALE GENOMIC DNA]</scope>
    <source>
        <strain evidence="2 3">1348a</strain>
    </source>
</reference>
<dbReference type="OrthoDB" id="542013at2759"/>
<proteinExistence type="predicted"/>
<name>A0A2C5ZKX0_9HYPO</name>
<dbReference type="EMBL" id="NJEU01000154">
    <property type="protein sequence ID" value="PHH80483.1"/>
    <property type="molecule type" value="Genomic_DNA"/>
</dbReference>
<keyword evidence="3" id="KW-1185">Reference proteome</keyword>
<evidence type="ECO:0000313" key="2">
    <source>
        <dbReference type="EMBL" id="PHH80483.1"/>
    </source>
</evidence>
<dbReference type="PANTHER" id="PTHR43157">
    <property type="entry name" value="PHOSPHATIDYLINOSITOL-GLYCAN BIOSYNTHESIS CLASS F PROTEIN-RELATED"/>
    <property type="match status" value="1"/>
</dbReference>
<dbReference type="AlphaFoldDB" id="A0A2C5ZKX0"/>
<dbReference type="PRINTS" id="PR00081">
    <property type="entry name" value="GDHRDH"/>
</dbReference>
<dbReference type="InterPro" id="IPR002347">
    <property type="entry name" value="SDR_fam"/>
</dbReference>
<keyword evidence="1" id="KW-0560">Oxidoreductase</keyword>
<dbReference type="SUPFAM" id="SSF51735">
    <property type="entry name" value="NAD(P)-binding Rossmann-fold domains"/>
    <property type="match status" value="1"/>
</dbReference>